<gene>
    <name evidence="1" type="ORF">UT34_C0001G0360</name>
</gene>
<evidence type="ECO:0000313" key="1">
    <source>
        <dbReference type="EMBL" id="KKR06320.1"/>
    </source>
</evidence>
<proteinExistence type="predicted"/>
<evidence type="ECO:0000313" key="2">
    <source>
        <dbReference type="Proteomes" id="UP000034799"/>
    </source>
</evidence>
<organism evidence="1 2">
    <name type="scientific">candidate division WS6 bacterium GW2011_GWF2_39_15</name>
    <dbReference type="NCBI Taxonomy" id="1619100"/>
    <lineage>
        <taxon>Bacteria</taxon>
        <taxon>Candidatus Dojkabacteria</taxon>
    </lineage>
</organism>
<dbReference type="STRING" id="1619100.UT34_C0001G0360"/>
<sequence>MLQLSKLLYREVRYRMLIPFEGSVEVMTKRGELIKPGSMLFTKSSKRILGSTYIPKELGVKVEGAQDYVVRLNGEYVLKGEILAERMSGGGLAMKRLYASSDGILSTARIEKGFLDVLSESENDEYTAQYHGKVLDVDLSNGMSVETMVWFMPMLTDNYHERPNEYKNVRVGEFEVLGEGNSMYVVKDLKDNYKGKIVYAGRFAYPDLLREIYERGAEYIIVYSMDYEDFATLNFSVGIIGGFGNIPYPKEYVSICKSLTNSFVSVDLEKNIVIWPDQGTYLHKAPHEYPSGFISFLKPGMNVRVMDVDNFRAIGKVLDLNEEENMVSIELEDGKRYFISQDLLTPVHI</sequence>
<dbReference type="Proteomes" id="UP000034799">
    <property type="component" value="Unassembled WGS sequence"/>
</dbReference>
<accession>A0A0G0Q7B2</accession>
<dbReference type="AlphaFoldDB" id="A0A0G0Q7B2"/>
<protein>
    <submittedName>
        <fullName evidence="1">Uncharacterized protein</fullName>
    </submittedName>
</protein>
<dbReference type="EMBL" id="LBWK01000001">
    <property type="protein sequence ID" value="KKR06320.1"/>
    <property type="molecule type" value="Genomic_DNA"/>
</dbReference>
<reference evidence="1 2" key="1">
    <citation type="journal article" date="2015" name="Nature">
        <title>rRNA introns, odd ribosomes, and small enigmatic genomes across a large radiation of phyla.</title>
        <authorList>
            <person name="Brown C.T."/>
            <person name="Hug L.A."/>
            <person name="Thomas B.C."/>
            <person name="Sharon I."/>
            <person name="Castelle C.J."/>
            <person name="Singh A."/>
            <person name="Wilkins M.J."/>
            <person name="Williams K.H."/>
            <person name="Banfield J.F."/>
        </authorList>
    </citation>
    <scope>NUCLEOTIDE SEQUENCE [LARGE SCALE GENOMIC DNA]</scope>
</reference>
<comment type="caution">
    <text evidence="1">The sequence shown here is derived from an EMBL/GenBank/DDBJ whole genome shotgun (WGS) entry which is preliminary data.</text>
</comment>
<name>A0A0G0Q7B2_9BACT</name>